<dbReference type="RefSeq" id="WP_060798368.1">
    <property type="nucleotide sequence ID" value="NZ_KQ956691.1"/>
</dbReference>
<dbReference type="PATRIC" id="fig|851.8.peg.1062"/>
<dbReference type="Proteomes" id="UP000070401">
    <property type="component" value="Unassembled WGS sequence"/>
</dbReference>
<dbReference type="EMBL" id="LRPY01000103">
    <property type="protein sequence ID" value="KXA21761.1"/>
    <property type="molecule type" value="Genomic_DNA"/>
</dbReference>
<name>A0A133NZP4_FUSNU</name>
<keyword evidence="2" id="KW-1185">Reference proteome</keyword>
<dbReference type="AlphaFoldDB" id="A0A133NZP4"/>
<evidence type="ECO:0000313" key="2">
    <source>
        <dbReference type="Proteomes" id="UP000070401"/>
    </source>
</evidence>
<organism evidence="1 2">
    <name type="scientific">Fusobacterium nucleatum</name>
    <dbReference type="NCBI Taxonomy" id="851"/>
    <lineage>
        <taxon>Bacteria</taxon>
        <taxon>Fusobacteriati</taxon>
        <taxon>Fusobacteriota</taxon>
        <taxon>Fusobacteriia</taxon>
        <taxon>Fusobacteriales</taxon>
        <taxon>Fusobacteriaceae</taxon>
        <taxon>Fusobacterium</taxon>
    </lineage>
</organism>
<reference evidence="2" key="1">
    <citation type="submission" date="2016-01" db="EMBL/GenBank/DDBJ databases">
        <authorList>
            <person name="Mitreva M."/>
            <person name="Pepin K.H."/>
            <person name="Mihindukulasuriya K.A."/>
            <person name="Fulton R."/>
            <person name="Fronick C."/>
            <person name="O'Laughlin M."/>
            <person name="Miner T."/>
            <person name="Herter B."/>
            <person name="Rosa B.A."/>
            <person name="Cordes M."/>
            <person name="Tomlinson C."/>
            <person name="Wollam A."/>
            <person name="Palsikar V.B."/>
            <person name="Mardis E.R."/>
            <person name="Wilson R.K."/>
        </authorList>
    </citation>
    <scope>NUCLEOTIDE SEQUENCE [LARGE SCALE GENOMIC DNA]</scope>
    <source>
        <strain evidence="2">MJR7757B</strain>
    </source>
</reference>
<gene>
    <name evidence="1" type="ORF">HMPREF3221_01060</name>
</gene>
<comment type="caution">
    <text evidence="1">The sequence shown here is derived from an EMBL/GenBank/DDBJ whole genome shotgun (WGS) entry which is preliminary data.</text>
</comment>
<evidence type="ECO:0000313" key="1">
    <source>
        <dbReference type="EMBL" id="KXA21761.1"/>
    </source>
</evidence>
<accession>A0A133NZP4</accession>
<sequence>MKKILFGILLVLSLVTCGKSEQNYKTIGDIPSNINLEVTSIGINANNGGSYLVIKVDNKYGLLEASKEDAFALGDNYKRVLSSDFTNNKLKFIKWENDLNKLDEWSEKENIVLENVSEVNTGVVNNDQSTNNGKYYDGPVVRVDEITEQTNKNLKGLSVLSYFSNKDVYTVESLDIFGKNGKMVVLMKAENGEYFAIENPMSYGNDHIEEWEEYFNNGTEFETIIPLSYLSGTIYKGKTFNSLNELRNYLISDGFVAAN</sequence>
<proteinExistence type="predicted"/>
<protein>
    <submittedName>
        <fullName evidence="1">Uncharacterized protein</fullName>
    </submittedName>
</protein>